<protein>
    <submittedName>
        <fullName evidence="4">Unannotated protein</fullName>
    </submittedName>
</protein>
<dbReference type="AlphaFoldDB" id="A0A6J7C361"/>
<dbReference type="PANTHER" id="PTHR24321">
    <property type="entry name" value="DEHYDROGENASES, SHORT CHAIN"/>
    <property type="match status" value="1"/>
</dbReference>
<proteinExistence type="inferred from homology"/>
<dbReference type="Pfam" id="PF13561">
    <property type="entry name" value="adh_short_C2"/>
    <property type="match status" value="1"/>
</dbReference>
<evidence type="ECO:0000313" key="5">
    <source>
        <dbReference type="EMBL" id="CAB4943915.1"/>
    </source>
</evidence>
<evidence type="ECO:0000256" key="1">
    <source>
        <dbReference type="ARBA" id="ARBA00006484"/>
    </source>
</evidence>
<dbReference type="CDD" id="cd05233">
    <property type="entry name" value="SDR_c"/>
    <property type="match status" value="1"/>
</dbReference>
<evidence type="ECO:0000256" key="2">
    <source>
        <dbReference type="ARBA" id="ARBA00023002"/>
    </source>
</evidence>
<dbReference type="PANTHER" id="PTHR24321:SF8">
    <property type="entry name" value="ESTRADIOL 17-BETA-DEHYDROGENASE 8-RELATED"/>
    <property type="match status" value="1"/>
</dbReference>
<dbReference type="SUPFAM" id="SSF51735">
    <property type="entry name" value="NAD(P)-binding Rossmann-fold domains"/>
    <property type="match status" value="1"/>
</dbReference>
<dbReference type="PRINTS" id="PR00080">
    <property type="entry name" value="SDRFAMILY"/>
</dbReference>
<name>A0A6J7C361_9ZZZZ</name>
<comment type="similarity">
    <text evidence="1">Belongs to the short-chain dehydrogenases/reductases (SDR) family.</text>
</comment>
<dbReference type="InterPro" id="IPR036291">
    <property type="entry name" value="NAD(P)-bd_dom_sf"/>
</dbReference>
<gene>
    <name evidence="4" type="ORF">UFOPK3268_01060</name>
    <name evidence="5" type="ORF">UFOPK3752_01235</name>
</gene>
<dbReference type="EMBL" id="CAFBIZ010000133">
    <property type="protein sequence ID" value="CAB4850719.1"/>
    <property type="molecule type" value="Genomic_DNA"/>
</dbReference>
<dbReference type="PRINTS" id="PR00081">
    <property type="entry name" value="GDHRDH"/>
</dbReference>
<dbReference type="GO" id="GO:0016491">
    <property type="term" value="F:oxidoreductase activity"/>
    <property type="evidence" value="ECO:0007669"/>
    <property type="project" value="UniProtKB-KW"/>
</dbReference>
<feature type="region of interest" description="Disordered" evidence="3">
    <location>
        <begin position="45"/>
        <end position="115"/>
    </location>
</feature>
<evidence type="ECO:0000313" key="4">
    <source>
        <dbReference type="EMBL" id="CAB4850719.1"/>
    </source>
</evidence>
<dbReference type="InterPro" id="IPR020904">
    <property type="entry name" value="Sc_DH/Rdtase_CS"/>
</dbReference>
<reference evidence="4" key="1">
    <citation type="submission" date="2020-05" db="EMBL/GenBank/DDBJ databases">
        <authorList>
            <person name="Chiriac C."/>
            <person name="Salcher M."/>
            <person name="Ghai R."/>
            <person name="Kavagutti S V."/>
        </authorList>
    </citation>
    <scope>NUCLEOTIDE SEQUENCE</scope>
</reference>
<dbReference type="PROSITE" id="PS00061">
    <property type="entry name" value="ADH_SHORT"/>
    <property type="match status" value="1"/>
</dbReference>
<organism evidence="4">
    <name type="scientific">freshwater metagenome</name>
    <dbReference type="NCBI Taxonomy" id="449393"/>
    <lineage>
        <taxon>unclassified sequences</taxon>
        <taxon>metagenomes</taxon>
        <taxon>ecological metagenomes</taxon>
    </lineage>
</organism>
<feature type="compositionally biased region" description="Basic and acidic residues" evidence="3">
    <location>
        <begin position="56"/>
        <end position="73"/>
    </location>
</feature>
<accession>A0A6J7C361</accession>
<keyword evidence="2" id="KW-0560">Oxidoreductase</keyword>
<evidence type="ECO:0000256" key="3">
    <source>
        <dbReference type="SAM" id="MobiDB-lite"/>
    </source>
</evidence>
<dbReference type="FunFam" id="3.40.50.720:FF:000084">
    <property type="entry name" value="Short-chain dehydrogenase reductase"/>
    <property type="match status" value="1"/>
</dbReference>
<sequence>MVRWFAIASWRHGVMTAALACPLEHLDASRVGRLAIRLDRAAAFPGLGDSHTGQESADRSVESHTNVDARERMLNGLERPIPDTLIDRADRGSTTPETSDTIGTTLDSGKPEGTTMTDYDVQDMVTLVTGGASGIGEATSLLLARGGAHVAVADLRLEASQRVVDSITAAGGRAFALEVNVTDETSVDAAVSAVLATAGRLDAAVNSAGVGMEAAPLADTTTEEYRRVVGVNLDGIFFCLRAQIRAMRPTGGGSIVNLASMLAQVATAGASPYVAAKHGVLGLTRTAALDHAADGIRVNAVAPGYIGTPMVMSHTGPERLALLNSLHPVGRLGQAEEVAEMVAWLVSAASTFCTGSIFTVDGGYTAR</sequence>
<dbReference type="InterPro" id="IPR002347">
    <property type="entry name" value="SDR_fam"/>
</dbReference>
<feature type="compositionally biased region" description="Polar residues" evidence="3">
    <location>
        <begin position="92"/>
        <end position="107"/>
    </location>
</feature>
<dbReference type="EMBL" id="CAFBND010000044">
    <property type="protein sequence ID" value="CAB4943915.1"/>
    <property type="molecule type" value="Genomic_DNA"/>
</dbReference>
<dbReference type="Gene3D" id="3.40.50.720">
    <property type="entry name" value="NAD(P)-binding Rossmann-like Domain"/>
    <property type="match status" value="1"/>
</dbReference>